<feature type="transmembrane region" description="Helical" evidence="6">
    <location>
        <begin position="87"/>
        <end position="107"/>
    </location>
</feature>
<evidence type="ECO:0000256" key="6">
    <source>
        <dbReference type="SAM" id="Phobius"/>
    </source>
</evidence>
<dbReference type="GeneID" id="83002602"/>
<dbReference type="RefSeq" id="WP_067532535.1">
    <property type="nucleotide sequence ID" value="NZ_AP025567.1"/>
</dbReference>
<feature type="transmembrane region" description="Helical" evidence="6">
    <location>
        <begin position="119"/>
        <end position="140"/>
    </location>
</feature>
<feature type="transmembrane region" description="Helical" evidence="6">
    <location>
        <begin position="12"/>
        <end position="31"/>
    </location>
</feature>
<dbReference type="InterPro" id="IPR002797">
    <property type="entry name" value="Polysacc_synth"/>
</dbReference>
<keyword evidence="8" id="KW-1185">Reference proteome</keyword>
<dbReference type="STRING" id="1776384.GCA_900086585_00174"/>
<evidence type="ECO:0000256" key="2">
    <source>
        <dbReference type="ARBA" id="ARBA00022475"/>
    </source>
</evidence>
<dbReference type="InterPro" id="IPR050833">
    <property type="entry name" value="Poly_Biosynth_Transport"/>
</dbReference>
<evidence type="ECO:0000256" key="1">
    <source>
        <dbReference type="ARBA" id="ARBA00004651"/>
    </source>
</evidence>
<gene>
    <name evidence="7" type="ORF">DW099_15835</name>
</gene>
<evidence type="ECO:0008006" key="9">
    <source>
        <dbReference type="Google" id="ProtNLM"/>
    </source>
</evidence>
<evidence type="ECO:0000256" key="4">
    <source>
        <dbReference type="ARBA" id="ARBA00022989"/>
    </source>
</evidence>
<dbReference type="Proteomes" id="UP000284841">
    <property type="component" value="Unassembled WGS sequence"/>
</dbReference>
<feature type="transmembrane region" description="Helical" evidence="6">
    <location>
        <begin position="43"/>
        <end position="66"/>
    </location>
</feature>
<dbReference type="AlphaFoldDB" id="A0A415DX83"/>
<dbReference type="PANTHER" id="PTHR30250:SF21">
    <property type="entry name" value="LIPID II FLIPPASE MURJ"/>
    <property type="match status" value="1"/>
</dbReference>
<keyword evidence="4 6" id="KW-1133">Transmembrane helix</keyword>
<feature type="transmembrane region" description="Helical" evidence="6">
    <location>
        <begin position="355"/>
        <end position="378"/>
    </location>
</feature>
<evidence type="ECO:0000256" key="5">
    <source>
        <dbReference type="ARBA" id="ARBA00023136"/>
    </source>
</evidence>
<feature type="transmembrane region" description="Helical" evidence="6">
    <location>
        <begin position="390"/>
        <end position="406"/>
    </location>
</feature>
<keyword evidence="2" id="KW-1003">Cell membrane</keyword>
<feature type="transmembrane region" description="Helical" evidence="6">
    <location>
        <begin position="321"/>
        <end position="340"/>
    </location>
</feature>
<feature type="transmembrane region" description="Helical" evidence="6">
    <location>
        <begin position="412"/>
        <end position="428"/>
    </location>
</feature>
<organism evidence="7 8">
    <name type="scientific">Emergencia timonensis</name>
    <dbReference type="NCBI Taxonomy" id="1776384"/>
    <lineage>
        <taxon>Bacteria</taxon>
        <taxon>Bacillati</taxon>
        <taxon>Bacillota</taxon>
        <taxon>Clostridia</taxon>
        <taxon>Peptostreptococcales</taxon>
        <taxon>Anaerovoracaceae</taxon>
        <taxon>Emergencia</taxon>
    </lineage>
</organism>
<dbReference type="OrthoDB" id="9775950at2"/>
<dbReference type="EMBL" id="QRMS01000005">
    <property type="protein sequence ID" value="RHJ85168.1"/>
    <property type="molecule type" value="Genomic_DNA"/>
</dbReference>
<name>A0A415DX83_9FIRM</name>
<accession>A0A415DX83</accession>
<comment type="caution">
    <text evidence="7">The sequence shown here is derived from an EMBL/GenBank/DDBJ whole genome shotgun (WGS) entry which is preliminary data.</text>
</comment>
<proteinExistence type="predicted"/>
<comment type="subcellular location">
    <subcellularLocation>
        <location evidence="1">Cell membrane</location>
        <topology evidence="1">Multi-pass membrane protein</topology>
    </subcellularLocation>
</comment>
<reference evidence="7 8" key="1">
    <citation type="submission" date="2018-08" db="EMBL/GenBank/DDBJ databases">
        <title>A genome reference for cultivated species of the human gut microbiota.</title>
        <authorList>
            <person name="Zou Y."/>
            <person name="Xue W."/>
            <person name="Luo G."/>
        </authorList>
    </citation>
    <scope>NUCLEOTIDE SEQUENCE [LARGE SCALE GENOMIC DNA]</scope>
    <source>
        <strain evidence="7 8">AM07-24</strain>
    </source>
</reference>
<feature type="transmembrane region" description="Helical" evidence="6">
    <location>
        <begin position="186"/>
        <end position="206"/>
    </location>
</feature>
<feature type="transmembrane region" description="Helical" evidence="6">
    <location>
        <begin position="279"/>
        <end position="300"/>
    </location>
</feature>
<evidence type="ECO:0000313" key="7">
    <source>
        <dbReference type="EMBL" id="RHJ85168.1"/>
    </source>
</evidence>
<dbReference type="Pfam" id="PF01943">
    <property type="entry name" value="Polysacc_synt"/>
    <property type="match status" value="1"/>
</dbReference>
<evidence type="ECO:0000256" key="3">
    <source>
        <dbReference type="ARBA" id="ARBA00022692"/>
    </source>
</evidence>
<evidence type="ECO:0000313" key="8">
    <source>
        <dbReference type="Proteomes" id="UP000284841"/>
    </source>
</evidence>
<sequence>MFLGKVKQNIIVLAVSNLIIGLIEFIFNMYLSRIFGAEGLGLLSLVSPINCLFLSFMTEGLVVTISKISAKHQHFRNYAEMDVSIKISTAFSFLWSLFLVGVVFLTAKPIATWFLGDSSLTYTILATCPLMILMSISNIVKGHFLGLAKIKVPSAINISEKILRFPILYCLIKFCLNKTSFPPVTLIYLCYAIGEMQSVLFLMIYYKKTKPKVPPLKMKFELVGSTLKPLIKGATPICLTQCLMEFVNAFSSVIVKSRLCSIGYTAAEALTLMGKYKGMVFPLMNYPMILVASTCSIVVPKISTMMATGKSYHGNRLIHRALLTALAIGMLTGIIFWFLADEMGMFFYKRNDLTWMIRLAGLCAPLLYVTGTTTSLMISIGQEAQSFRNSLFQQLLLLICLIIFTGIPSLNIYGYIVAIAISNIVLLIRNMHSLNLHRSAQTSS</sequence>
<keyword evidence="3 6" id="KW-0812">Transmembrane</keyword>
<protein>
    <recommendedName>
        <fullName evidence="9">Polysaccharide biosynthesis protein</fullName>
    </recommendedName>
</protein>
<keyword evidence="5 6" id="KW-0472">Membrane</keyword>
<dbReference type="PANTHER" id="PTHR30250">
    <property type="entry name" value="PST FAMILY PREDICTED COLANIC ACID TRANSPORTER"/>
    <property type="match status" value="1"/>
</dbReference>
<dbReference type="GO" id="GO:0005886">
    <property type="term" value="C:plasma membrane"/>
    <property type="evidence" value="ECO:0007669"/>
    <property type="project" value="UniProtKB-SubCell"/>
</dbReference>